<dbReference type="GeneID" id="17325369"/>
<dbReference type="RefSeq" id="XP_005717652.1">
    <property type="nucleotide sequence ID" value="XM_005717595.1"/>
</dbReference>
<reference evidence="2" key="1">
    <citation type="journal article" date="2013" name="Proc. Natl. Acad. Sci. U.S.A.">
        <title>Genome structure and metabolic features in the red seaweed Chondrus crispus shed light on evolution of the Archaeplastida.</title>
        <authorList>
            <person name="Collen J."/>
            <person name="Porcel B."/>
            <person name="Carre W."/>
            <person name="Ball S.G."/>
            <person name="Chaparro C."/>
            <person name="Tonon T."/>
            <person name="Barbeyron T."/>
            <person name="Michel G."/>
            <person name="Noel B."/>
            <person name="Valentin K."/>
            <person name="Elias M."/>
            <person name="Artiguenave F."/>
            <person name="Arun A."/>
            <person name="Aury J.M."/>
            <person name="Barbosa-Neto J.F."/>
            <person name="Bothwell J.H."/>
            <person name="Bouget F.Y."/>
            <person name="Brillet L."/>
            <person name="Cabello-Hurtado F."/>
            <person name="Capella-Gutierrez S."/>
            <person name="Charrier B."/>
            <person name="Cladiere L."/>
            <person name="Cock J.M."/>
            <person name="Coelho S.M."/>
            <person name="Colleoni C."/>
            <person name="Czjzek M."/>
            <person name="Da Silva C."/>
            <person name="Delage L."/>
            <person name="Denoeud F."/>
            <person name="Deschamps P."/>
            <person name="Dittami S.M."/>
            <person name="Gabaldon T."/>
            <person name="Gachon C.M."/>
            <person name="Groisillier A."/>
            <person name="Herve C."/>
            <person name="Jabbari K."/>
            <person name="Katinka M."/>
            <person name="Kloareg B."/>
            <person name="Kowalczyk N."/>
            <person name="Labadie K."/>
            <person name="Leblanc C."/>
            <person name="Lopez P.J."/>
            <person name="McLachlan D.H."/>
            <person name="Meslet-Cladiere L."/>
            <person name="Moustafa A."/>
            <person name="Nehr Z."/>
            <person name="Nyvall Collen P."/>
            <person name="Panaud O."/>
            <person name="Partensky F."/>
            <person name="Poulain J."/>
            <person name="Rensing S.A."/>
            <person name="Rousvoal S."/>
            <person name="Samson G."/>
            <person name="Symeonidi A."/>
            <person name="Weissenbach J."/>
            <person name="Zambounis A."/>
            <person name="Wincker P."/>
            <person name="Boyen C."/>
        </authorList>
    </citation>
    <scope>NUCLEOTIDE SEQUENCE [LARGE SCALE GENOMIC DNA]</scope>
    <source>
        <strain evidence="2">cv. Stackhouse</strain>
    </source>
</reference>
<dbReference type="KEGG" id="ccp:CHC_T00005993001"/>
<accession>R7QJX7</accession>
<dbReference type="Gramene" id="CDF37781">
    <property type="protein sequence ID" value="CDF37781"/>
    <property type="gene ID" value="CHC_T00005993001"/>
</dbReference>
<organism evidence="1 2">
    <name type="scientific">Chondrus crispus</name>
    <name type="common">Carrageen Irish moss</name>
    <name type="synonym">Polymorpha crispa</name>
    <dbReference type="NCBI Taxonomy" id="2769"/>
    <lineage>
        <taxon>Eukaryota</taxon>
        <taxon>Rhodophyta</taxon>
        <taxon>Florideophyceae</taxon>
        <taxon>Rhodymeniophycidae</taxon>
        <taxon>Gigartinales</taxon>
        <taxon>Gigartinaceae</taxon>
        <taxon>Chondrus</taxon>
    </lineage>
</organism>
<evidence type="ECO:0000313" key="1">
    <source>
        <dbReference type="EMBL" id="CDF37781.1"/>
    </source>
</evidence>
<dbReference type="AlphaFoldDB" id="R7QJX7"/>
<dbReference type="Proteomes" id="UP000012073">
    <property type="component" value="Unassembled WGS sequence"/>
</dbReference>
<proteinExistence type="predicted"/>
<dbReference type="EMBL" id="HG001868">
    <property type="protein sequence ID" value="CDF37781.1"/>
    <property type="molecule type" value="Genomic_DNA"/>
</dbReference>
<sequence>MHVGFAEIRFKQTKMRSYVDDAVPAPPGLVSRRQAI</sequence>
<name>R7QJX7_CHOCR</name>
<gene>
    <name evidence="1" type="ORF">CHC_T00005993001</name>
</gene>
<evidence type="ECO:0000313" key="2">
    <source>
        <dbReference type="Proteomes" id="UP000012073"/>
    </source>
</evidence>
<keyword evidence="2" id="KW-1185">Reference proteome</keyword>
<protein>
    <submittedName>
        <fullName evidence="1">Uncharacterized protein</fullName>
    </submittedName>
</protein>